<evidence type="ECO:0000313" key="2">
    <source>
        <dbReference type="EMBL" id="MCU4744757.1"/>
    </source>
</evidence>
<dbReference type="AlphaFoldDB" id="A0AAP3E513"/>
<feature type="region of interest" description="Disordered" evidence="1">
    <location>
        <begin position="50"/>
        <end position="76"/>
    </location>
</feature>
<reference evidence="2" key="1">
    <citation type="submission" date="2022-09" db="EMBL/GenBank/DDBJ databases">
        <title>Enrichment on poylsaccharides allowed isolation of novel metabolic and taxonomic groups of Haloarchaea.</title>
        <authorList>
            <person name="Sorokin D.Y."/>
            <person name="Elcheninov A.G."/>
            <person name="Khizhniak T.V."/>
            <person name="Kolganova T.V."/>
            <person name="Kublanov I.V."/>
        </authorList>
    </citation>
    <scope>NUCLEOTIDE SEQUENCE</scope>
    <source>
        <strain evidence="2">AArc-xg1-1</strain>
    </source>
</reference>
<gene>
    <name evidence="2" type="ORF">OB960_25665</name>
</gene>
<sequence>MNRRQLLTVSASSVLLGTGGCLTNLGSWDEESTENDVPGCMQKEKWTTDITAGPAAPDPNSIAGRRDCANATRPEPTGDVCKTIELEREDGEITEFHSTGVEPYPDPPTAFDEESLTEYVHEYERAYSKNGAVSKYDYSGNAVSVAVGIDERETQVLDYNDKITVVQIEFGVGVETRHSDGGGIASDQLGEVAVYAIDESGIVRTDAEYTHDEIIADEIPDLVEEGTLLECF</sequence>
<dbReference type="RefSeq" id="WP_338006552.1">
    <property type="nucleotide sequence ID" value="NZ_JAOPKA010000043.1"/>
</dbReference>
<evidence type="ECO:0000256" key="1">
    <source>
        <dbReference type="SAM" id="MobiDB-lite"/>
    </source>
</evidence>
<comment type="caution">
    <text evidence="2">The sequence shown here is derived from an EMBL/GenBank/DDBJ whole genome shotgun (WGS) entry which is preliminary data.</text>
</comment>
<name>A0AAP3E513_9EURY</name>
<organism evidence="2 3">
    <name type="scientific">Natronoglomus mannanivorans</name>
    <dbReference type="NCBI Taxonomy" id="2979990"/>
    <lineage>
        <taxon>Archaea</taxon>
        <taxon>Methanobacteriati</taxon>
        <taxon>Methanobacteriota</taxon>
        <taxon>Stenosarchaea group</taxon>
        <taxon>Halobacteria</taxon>
        <taxon>Halobacteriales</taxon>
        <taxon>Natrialbaceae</taxon>
        <taxon>Natronoglomus</taxon>
    </lineage>
</organism>
<proteinExistence type="predicted"/>
<evidence type="ECO:0000313" key="3">
    <source>
        <dbReference type="Proteomes" id="UP001321018"/>
    </source>
</evidence>
<dbReference type="Proteomes" id="UP001321018">
    <property type="component" value="Unassembled WGS sequence"/>
</dbReference>
<dbReference type="EMBL" id="JAOPKA010000043">
    <property type="protein sequence ID" value="MCU4744757.1"/>
    <property type="molecule type" value="Genomic_DNA"/>
</dbReference>
<dbReference type="PROSITE" id="PS51257">
    <property type="entry name" value="PROKAR_LIPOPROTEIN"/>
    <property type="match status" value="1"/>
</dbReference>
<accession>A0AAP3E513</accession>
<protein>
    <submittedName>
        <fullName evidence="2">Uncharacterized protein</fullName>
    </submittedName>
</protein>